<organism evidence="2">
    <name type="scientific">Rhodosorus marinus</name>
    <dbReference type="NCBI Taxonomy" id="101924"/>
    <lineage>
        <taxon>Eukaryota</taxon>
        <taxon>Rhodophyta</taxon>
        <taxon>Stylonematophyceae</taxon>
        <taxon>Stylonematales</taxon>
        <taxon>Stylonemataceae</taxon>
        <taxon>Rhodosorus</taxon>
    </lineage>
</organism>
<accession>A0A7S0G459</accession>
<evidence type="ECO:0000313" key="2">
    <source>
        <dbReference type="EMBL" id="CAD8394530.1"/>
    </source>
</evidence>
<sequence length="456" mass="51454">MEAERLKFTWSPSESSADEDYTVTLAGFEKGPKPVNYLVFVLDVESSAGYRFRIRKTVKNFGVLHTALKYDTSSWLSTKNFKSYPWKKSVYASKKENLEAWANCVAFAKRFLKDYEEKKQSPAMKALGTDPRCPRETVGEHYRACFRCLFFLQRDKEVDKLDATGLWRQEQTMKLTSKTGHALHMRQWNPYDPNTLEPMEGADPLACLVILHGYSDEGDSHTMTQIAKMATSIGCIAYSVDAHGNGRSDGPRCTVTAYGDLVDDHLLLIDNVKAKHPGKKIFVAGQSMGGGLALNCALRSRNVSGMILLAPMVKVSEGQSPLLRRLAPLLAATIPYSKIASLDVERLSHNTYFQRIQPYQAFGYDDKIVTTTAWQMLKFCIDTSKQFEKVETPYIAFHGLDDEITSPDATKDLYERTSSKDKTIVLLEGKYHELVMEDGRDELLAKMSEWIIARAE</sequence>
<dbReference type="InterPro" id="IPR051044">
    <property type="entry name" value="MAG_DAG_Lipase"/>
</dbReference>
<dbReference type="Gene3D" id="3.40.50.1820">
    <property type="entry name" value="alpha/beta hydrolase"/>
    <property type="match status" value="1"/>
</dbReference>
<feature type="domain" description="Serine aminopeptidase S33" evidence="1">
    <location>
        <begin position="203"/>
        <end position="437"/>
    </location>
</feature>
<dbReference type="SUPFAM" id="SSF53474">
    <property type="entry name" value="alpha/beta-Hydrolases"/>
    <property type="match status" value="1"/>
</dbReference>
<dbReference type="InterPro" id="IPR029058">
    <property type="entry name" value="AB_hydrolase_fold"/>
</dbReference>
<dbReference type="AlphaFoldDB" id="A0A7S0G459"/>
<reference evidence="2" key="1">
    <citation type="submission" date="2021-01" db="EMBL/GenBank/DDBJ databases">
        <authorList>
            <person name="Corre E."/>
            <person name="Pelletier E."/>
            <person name="Niang G."/>
            <person name="Scheremetjew M."/>
            <person name="Finn R."/>
            <person name="Kale V."/>
            <person name="Holt S."/>
            <person name="Cochrane G."/>
            <person name="Meng A."/>
            <person name="Brown T."/>
            <person name="Cohen L."/>
        </authorList>
    </citation>
    <scope>NUCLEOTIDE SEQUENCE</scope>
    <source>
        <strain evidence="2">UTEX LB 2760</strain>
    </source>
</reference>
<dbReference type="EMBL" id="HBEK01008284">
    <property type="protein sequence ID" value="CAD8394530.1"/>
    <property type="molecule type" value="Transcribed_RNA"/>
</dbReference>
<protein>
    <recommendedName>
        <fullName evidence="1">Serine aminopeptidase S33 domain-containing protein</fullName>
    </recommendedName>
</protein>
<proteinExistence type="predicted"/>
<dbReference type="InterPro" id="IPR022742">
    <property type="entry name" value="Hydrolase_4"/>
</dbReference>
<name>A0A7S0G459_9RHOD</name>
<evidence type="ECO:0000259" key="1">
    <source>
        <dbReference type="Pfam" id="PF12146"/>
    </source>
</evidence>
<gene>
    <name evidence="2" type="ORF">RMAR0315_LOCUS4515</name>
</gene>
<dbReference type="PANTHER" id="PTHR11614">
    <property type="entry name" value="PHOSPHOLIPASE-RELATED"/>
    <property type="match status" value="1"/>
</dbReference>
<dbReference type="Pfam" id="PF12146">
    <property type="entry name" value="Hydrolase_4"/>
    <property type="match status" value="1"/>
</dbReference>